<dbReference type="HOGENOM" id="CLU_1739325_0_0_9"/>
<accession>E7MKF8</accession>
<dbReference type="AlphaFoldDB" id="E7MKF8"/>
<dbReference type="EMBL" id="AECQ01000002">
    <property type="protein sequence ID" value="EFW25438.1"/>
    <property type="molecule type" value="Genomic_DNA"/>
</dbReference>
<evidence type="ECO:0000313" key="1">
    <source>
        <dbReference type="EMBL" id="EFW25438.1"/>
    </source>
</evidence>
<comment type="caution">
    <text evidence="1">The sequence shown here is derived from an EMBL/GenBank/DDBJ whole genome shotgun (WGS) entry which is preliminary data.</text>
</comment>
<name>E7MKF8_9FIRM</name>
<dbReference type="Proteomes" id="UP000004097">
    <property type="component" value="Unassembled WGS sequence"/>
</dbReference>
<protein>
    <submittedName>
        <fullName evidence="1">Uncharacterized protein</fullName>
    </submittedName>
</protein>
<sequence>MYISFILKERSFRQSQRDIKKDIWQDKDTHQLAKANAENAELVHHKGDIMRDKEGNIRYTDTPLSAKDTRFKEHSFMSERNKCIQSVLKRFGYDLSIQDKETPYLSQKKLYKGESMDYLENARAYNSAVKDYNRNVKMDIEIQSEREGLY</sequence>
<evidence type="ECO:0000313" key="2">
    <source>
        <dbReference type="Proteomes" id="UP000004097"/>
    </source>
</evidence>
<gene>
    <name evidence="1" type="ORF">HMPREF9430_00003</name>
</gene>
<dbReference type="STRING" id="706433.HMPREF9430_00003"/>
<organism evidence="1 2">
    <name type="scientific">Solobacterium moorei F0204</name>
    <dbReference type="NCBI Taxonomy" id="706433"/>
    <lineage>
        <taxon>Bacteria</taxon>
        <taxon>Bacillati</taxon>
        <taxon>Bacillota</taxon>
        <taxon>Erysipelotrichia</taxon>
        <taxon>Erysipelotrichales</taxon>
        <taxon>Erysipelotrichaceae</taxon>
        <taxon>Solobacterium</taxon>
    </lineage>
</organism>
<proteinExistence type="predicted"/>
<reference evidence="1 2" key="1">
    <citation type="submission" date="2010-08" db="EMBL/GenBank/DDBJ databases">
        <authorList>
            <person name="Weinstock G."/>
            <person name="Sodergren E."/>
            <person name="Clifton S."/>
            <person name="Fulton L."/>
            <person name="Fulton B."/>
            <person name="Courtney L."/>
            <person name="Fronick C."/>
            <person name="Harrison M."/>
            <person name="Strong C."/>
            <person name="Farmer C."/>
            <person name="Delahaunty K."/>
            <person name="Markovic C."/>
            <person name="Hall O."/>
            <person name="Minx P."/>
            <person name="Tomlinson C."/>
            <person name="Mitreva M."/>
            <person name="Hou S."/>
            <person name="Chen J."/>
            <person name="Wollam A."/>
            <person name="Pepin K.H."/>
            <person name="Johnson M."/>
            <person name="Bhonagiri V."/>
            <person name="Zhang X."/>
            <person name="Suruliraj S."/>
            <person name="Warren W."/>
            <person name="Chinwalla A."/>
            <person name="Mardis E.R."/>
            <person name="Wilson R.K."/>
        </authorList>
    </citation>
    <scope>NUCLEOTIDE SEQUENCE [LARGE SCALE GENOMIC DNA]</scope>
    <source>
        <strain evidence="1 2">F0204</strain>
    </source>
</reference>
<keyword evidence="2" id="KW-1185">Reference proteome</keyword>